<organism evidence="2 3">
    <name type="scientific">Colocasia esculenta</name>
    <name type="common">Wild taro</name>
    <name type="synonym">Arum esculentum</name>
    <dbReference type="NCBI Taxonomy" id="4460"/>
    <lineage>
        <taxon>Eukaryota</taxon>
        <taxon>Viridiplantae</taxon>
        <taxon>Streptophyta</taxon>
        <taxon>Embryophyta</taxon>
        <taxon>Tracheophyta</taxon>
        <taxon>Spermatophyta</taxon>
        <taxon>Magnoliopsida</taxon>
        <taxon>Liliopsida</taxon>
        <taxon>Araceae</taxon>
        <taxon>Aroideae</taxon>
        <taxon>Colocasieae</taxon>
        <taxon>Colocasia</taxon>
    </lineage>
</organism>
<keyword evidence="3" id="KW-1185">Reference proteome</keyword>
<dbReference type="EMBL" id="NMUH01001074">
    <property type="protein sequence ID" value="MQL88630.1"/>
    <property type="molecule type" value="Genomic_DNA"/>
</dbReference>
<sequence>MDGAGRSEYVVAEGPFVREECADSDLGGPKPSAYSDMKDLPIKFLNLLGVDLLETQLVEVFIDDGAANGIQDHNLASSAMTGETLTKHEMDTKQPADLWIYLDSDEVLDLATISMENVRQLFMYIGKLPLFMSGSVLGAYNFLIKWPPYGSLALHNNNPPQLTANVEFAMFD</sequence>
<dbReference type="Proteomes" id="UP000652761">
    <property type="component" value="Unassembled WGS sequence"/>
</dbReference>
<gene>
    <name evidence="2" type="ORF">Taro_021193</name>
</gene>
<feature type="transmembrane region" description="Helical" evidence="1">
    <location>
        <begin position="121"/>
        <end position="143"/>
    </location>
</feature>
<comment type="caution">
    <text evidence="2">The sequence shown here is derived from an EMBL/GenBank/DDBJ whole genome shotgun (WGS) entry which is preliminary data.</text>
</comment>
<evidence type="ECO:0000256" key="1">
    <source>
        <dbReference type="SAM" id="Phobius"/>
    </source>
</evidence>
<keyword evidence="1" id="KW-1133">Transmembrane helix</keyword>
<reference evidence="2" key="1">
    <citation type="submission" date="2017-07" db="EMBL/GenBank/DDBJ databases">
        <title>Taro Niue Genome Assembly and Annotation.</title>
        <authorList>
            <person name="Atibalentja N."/>
            <person name="Keating K."/>
            <person name="Fields C.J."/>
        </authorList>
    </citation>
    <scope>NUCLEOTIDE SEQUENCE</scope>
    <source>
        <strain evidence="2">Niue_2</strain>
        <tissue evidence="2">Leaf</tissue>
    </source>
</reference>
<keyword evidence="1" id="KW-0472">Membrane</keyword>
<protein>
    <submittedName>
        <fullName evidence="2">Uncharacterized protein</fullName>
    </submittedName>
</protein>
<dbReference type="AlphaFoldDB" id="A0A843V4A7"/>
<accession>A0A843V4A7</accession>
<proteinExistence type="predicted"/>
<dbReference type="OrthoDB" id="1630758at2759"/>
<name>A0A843V4A7_COLES</name>
<keyword evidence="1" id="KW-0812">Transmembrane</keyword>
<evidence type="ECO:0000313" key="2">
    <source>
        <dbReference type="EMBL" id="MQL88630.1"/>
    </source>
</evidence>
<evidence type="ECO:0000313" key="3">
    <source>
        <dbReference type="Proteomes" id="UP000652761"/>
    </source>
</evidence>